<gene>
    <name evidence="2" type="ORF">DWY20_03780</name>
</gene>
<protein>
    <submittedName>
        <fullName evidence="2">DUF4369 domain-containing protein</fullName>
    </submittedName>
</protein>
<accession>A0A412GV57</accession>
<keyword evidence="3" id="KW-1185">Reference proteome</keyword>
<sequence length="232" mass="26191">MYRFYFFLFCAIICASCGKKYKIEGISSVSKLDGKMLFIKVPSGDKLVNIDSAEVVHGIFKMKGKVDSTVIASLYMDDDCIMPVVIEEGNISINIDKAGFSVKGTPLNDSFNKFIIKKTSLEDRAYEVERMESRMIMDGKDPKFIQEEMEKQRTALGNDMDDLAKTFIQENYNNVLGTGVFLMLCNGFPYPVLTPIMEEIINDAPDSFKNNPMIKEYVSVARSNMDKLQAVQ</sequence>
<dbReference type="Pfam" id="PF14289">
    <property type="entry name" value="DUF4369"/>
    <property type="match status" value="1"/>
</dbReference>
<organism evidence="2 3">
    <name type="scientific">Phocaeicola coprocola</name>
    <dbReference type="NCBI Taxonomy" id="310298"/>
    <lineage>
        <taxon>Bacteria</taxon>
        <taxon>Pseudomonadati</taxon>
        <taxon>Bacteroidota</taxon>
        <taxon>Bacteroidia</taxon>
        <taxon>Bacteroidales</taxon>
        <taxon>Bacteroidaceae</taxon>
        <taxon>Phocaeicola</taxon>
    </lineage>
</organism>
<comment type="caution">
    <text evidence="2">The sequence shown here is derived from an EMBL/GenBank/DDBJ whole genome shotgun (WGS) entry which is preliminary data.</text>
</comment>
<evidence type="ECO:0000259" key="1">
    <source>
        <dbReference type="Pfam" id="PF14289"/>
    </source>
</evidence>
<evidence type="ECO:0000313" key="2">
    <source>
        <dbReference type="EMBL" id="RGR98700.1"/>
    </source>
</evidence>
<dbReference type="EMBL" id="QRUU01000010">
    <property type="protein sequence ID" value="RGR98700.1"/>
    <property type="molecule type" value="Genomic_DNA"/>
</dbReference>
<dbReference type="AlphaFoldDB" id="A0A412GV57"/>
<dbReference type="Proteomes" id="UP000285864">
    <property type="component" value="Unassembled WGS sequence"/>
</dbReference>
<reference evidence="2 3" key="1">
    <citation type="submission" date="2018-08" db="EMBL/GenBank/DDBJ databases">
        <title>A genome reference for cultivated species of the human gut microbiota.</title>
        <authorList>
            <person name="Zou Y."/>
            <person name="Xue W."/>
            <person name="Luo G."/>
        </authorList>
    </citation>
    <scope>NUCLEOTIDE SEQUENCE [LARGE SCALE GENOMIC DNA]</scope>
    <source>
        <strain evidence="2 3">AF24-2</strain>
    </source>
</reference>
<proteinExistence type="predicted"/>
<name>A0A412GV57_9BACT</name>
<evidence type="ECO:0000313" key="3">
    <source>
        <dbReference type="Proteomes" id="UP000285864"/>
    </source>
</evidence>
<dbReference type="RefSeq" id="WP_118483351.1">
    <property type="nucleotide sequence ID" value="NZ_DAWDWT010000013.1"/>
</dbReference>
<dbReference type="InterPro" id="IPR025380">
    <property type="entry name" value="DUF4369"/>
</dbReference>
<feature type="domain" description="DUF4369" evidence="1">
    <location>
        <begin position="21"/>
        <end position="111"/>
    </location>
</feature>